<dbReference type="PANTHER" id="PTHR18849">
    <property type="entry name" value="LEUCINE RICH REPEAT PROTEIN"/>
    <property type="match status" value="1"/>
</dbReference>
<dbReference type="RefSeq" id="XP_001308120.1">
    <property type="nucleotide sequence ID" value="XM_001308119.1"/>
</dbReference>
<dbReference type="SMART" id="SM00446">
    <property type="entry name" value="LRRcap"/>
    <property type="match status" value="1"/>
</dbReference>
<dbReference type="eggNOG" id="KOG2123">
    <property type="taxonomic scope" value="Eukaryota"/>
</dbReference>
<dbReference type="Proteomes" id="UP000001542">
    <property type="component" value="Unassembled WGS sequence"/>
</dbReference>
<evidence type="ECO:0000256" key="1">
    <source>
        <dbReference type="ARBA" id="ARBA00022614"/>
    </source>
</evidence>
<organism evidence="5 6">
    <name type="scientific">Trichomonas vaginalis (strain ATCC PRA-98 / G3)</name>
    <dbReference type="NCBI Taxonomy" id="412133"/>
    <lineage>
        <taxon>Eukaryota</taxon>
        <taxon>Metamonada</taxon>
        <taxon>Parabasalia</taxon>
        <taxon>Trichomonadida</taxon>
        <taxon>Trichomonadidae</taxon>
        <taxon>Trichomonas</taxon>
    </lineage>
</organism>
<dbReference type="VEuPathDB" id="TrichDB:TVAG_032570"/>
<evidence type="ECO:0000313" key="6">
    <source>
        <dbReference type="Proteomes" id="UP000001542"/>
    </source>
</evidence>
<dbReference type="SMR" id="A2FIT7"/>
<dbReference type="Gene3D" id="3.80.10.10">
    <property type="entry name" value="Ribonuclease Inhibitor"/>
    <property type="match status" value="1"/>
</dbReference>
<keyword evidence="6" id="KW-1185">Reference proteome</keyword>
<dbReference type="Pfam" id="PF14580">
    <property type="entry name" value="LRR_9"/>
    <property type="match status" value="1"/>
</dbReference>
<evidence type="ECO:0000313" key="5">
    <source>
        <dbReference type="EMBL" id="EAX95190.1"/>
    </source>
</evidence>
<keyword evidence="2" id="KW-0677">Repeat</keyword>
<gene>
    <name evidence="5" type="ORF">TVAG_032570</name>
</gene>
<dbReference type="InterPro" id="IPR001611">
    <property type="entry name" value="Leu-rich_rpt"/>
</dbReference>
<dbReference type="STRING" id="5722.A2FIT7"/>
<dbReference type="InterPro" id="IPR003603">
    <property type="entry name" value="U2A'_phosphoprotein32A_C"/>
</dbReference>
<reference evidence="5" key="1">
    <citation type="submission" date="2006-10" db="EMBL/GenBank/DDBJ databases">
        <authorList>
            <person name="Amadeo P."/>
            <person name="Zhao Q."/>
            <person name="Wortman J."/>
            <person name="Fraser-Liggett C."/>
            <person name="Carlton J."/>
        </authorList>
    </citation>
    <scope>NUCLEOTIDE SEQUENCE</scope>
    <source>
        <strain evidence="5">G3</strain>
    </source>
</reference>
<sequence length="225" mass="25558">MLGEDQVKKRAPSTIKILTEDTIKKRANVPNIQEVKNLNMWGLNLTDVSIIEKMPALENIALSVNKIQTLKPFAACTKLRELFLRNNLISDFEEIGYLVNLKHLRTLWLSENPISKEPNYRSRVIQMLPQITKLDESDVTAADRIPVDKIPSERISPQQQYSKADIESLPPVPLKQEYKPPSAHRSVSKPRKNDAPVLTAVLSLLPELSIDSLEIVLHKIRDLTQ</sequence>
<dbReference type="EMBL" id="DS113819">
    <property type="protein sequence ID" value="EAX95190.1"/>
    <property type="molecule type" value="Genomic_DNA"/>
</dbReference>
<accession>A2FIT7</accession>
<dbReference type="PROSITE" id="PS51450">
    <property type="entry name" value="LRR"/>
    <property type="match status" value="2"/>
</dbReference>
<dbReference type="VEuPathDB" id="TrichDB:TVAGG3_0487830"/>
<keyword evidence="1" id="KW-0433">Leucine-rich repeat</keyword>
<feature type="region of interest" description="Disordered" evidence="3">
    <location>
        <begin position="172"/>
        <end position="192"/>
    </location>
</feature>
<protein>
    <submittedName>
        <fullName evidence="5">Leucine Rich Repeat family protein</fullName>
    </submittedName>
</protein>
<evidence type="ECO:0000256" key="3">
    <source>
        <dbReference type="SAM" id="MobiDB-lite"/>
    </source>
</evidence>
<dbReference type="InParanoid" id="A2FIT7"/>
<feature type="domain" description="U2A'/phosphoprotein 32 family A C-terminal" evidence="4">
    <location>
        <begin position="117"/>
        <end position="135"/>
    </location>
</feature>
<evidence type="ECO:0000259" key="4">
    <source>
        <dbReference type="SMART" id="SM00446"/>
    </source>
</evidence>
<dbReference type="OrthoDB" id="1517790at2759"/>
<dbReference type="AlphaFoldDB" id="A2FIT7"/>
<dbReference type="KEGG" id="tva:4752934"/>
<dbReference type="OMA" id="PNIQEVK"/>
<reference evidence="5" key="2">
    <citation type="journal article" date="2007" name="Science">
        <title>Draft genome sequence of the sexually transmitted pathogen Trichomonas vaginalis.</title>
        <authorList>
            <person name="Carlton J.M."/>
            <person name="Hirt R.P."/>
            <person name="Silva J.C."/>
            <person name="Delcher A.L."/>
            <person name="Schatz M."/>
            <person name="Zhao Q."/>
            <person name="Wortman J.R."/>
            <person name="Bidwell S.L."/>
            <person name="Alsmark U.C.M."/>
            <person name="Besteiro S."/>
            <person name="Sicheritz-Ponten T."/>
            <person name="Noel C.J."/>
            <person name="Dacks J.B."/>
            <person name="Foster P.G."/>
            <person name="Simillion C."/>
            <person name="Van de Peer Y."/>
            <person name="Miranda-Saavedra D."/>
            <person name="Barton G.J."/>
            <person name="Westrop G.D."/>
            <person name="Mueller S."/>
            <person name="Dessi D."/>
            <person name="Fiori P.L."/>
            <person name="Ren Q."/>
            <person name="Paulsen I."/>
            <person name="Zhang H."/>
            <person name="Bastida-Corcuera F.D."/>
            <person name="Simoes-Barbosa A."/>
            <person name="Brown M.T."/>
            <person name="Hayes R.D."/>
            <person name="Mukherjee M."/>
            <person name="Okumura C.Y."/>
            <person name="Schneider R."/>
            <person name="Smith A.J."/>
            <person name="Vanacova S."/>
            <person name="Villalvazo M."/>
            <person name="Haas B.J."/>
            <person name="Pertea M."/>
            <person name="Feldblyum T.V."/>
            <person name="Utterback T.R."/>
            <person name="Shu C.L."/>
            <person name="Osoegawa K."/>
            <person name="de Jong P.J."/>
            <person name="Hrdy I."/>
            <person name="Horvathova L."/>
            <person name="Zubacova Z."/>
            <person name="Dolezal P."/>
            <person name="Malik S.B."/>
            <person name="Logsdon J.M. Jr."/>
            <person name="Henze K."/>
            <person name="Gupta A."/>
            <person name="Wang C.C."/>
            <person name="Dunne R.L."/>
            <person name="Upcroft J.A."/>
            <person name="Upcroft P."/>
            <person name="White O."/>
            <person name="Salzberg S.L."/>
            <person name="Tang P."/>
            <person name="Chiu C.-H."/>
            <person name="Lee Y.-S."/>
            <person name="Embley T.M."/>
            <person name="Coombs G.H."/>
            <person name="Mottram J.C."/>
            <person name="Tachezy J."/>
            <person name="Fraser-Liggett C.M."/>
            <person name="Johnson P.J."/>
        </authorList>
    </citation>
    <scope>NUCLEOTIDE SEQUENCE [LARGE SCALE GENOMIC DNA]</scope>
    <source>
        <strain evidence="5">G3</strain>
    </source>
</reference>
<evidence type="ECO:0000256" key="2">
    <source>
        <dbReference type="ARBA" id="ARBA00022737"/>
    </source>
</evidence>
<dbReference type="PANTHER" id="PTHR18849:SF0">
    <property type="entry name" value="CILIA- AND FLAGELLA-ASSOCIATED PROTEIN 410-RELATED"/>
    <property type="match status" value="1"/>
</dbReference>
<proteinExistence type="predicted"/>
<dbReference type="InterPro" id="IPR032675">
    <property type="entry name" value="LRR_dom_sf"/>
</dbReference>
<name>A2FIT7_TRIV3</name>
<dbReference type="SUPFAM" id="SSF52058">
    <property type="entry name" value="L domain-like"/>
    <property type="match status" value="1"/>
</dbReference>